<dbReference type="InterPro" id="IPR029033">
    <property type="entry name" value="His_PPase_superfam"/>
</dbReference>
<organism evidence="1">
    <name type="scientific">uncultured Sulfurovum sp</name>
    <dbReference type="NCBI Taxonomy" id="269237"/>
    <lineage>
        <taxon>Bacteria</taxon>
        <taxon>Pseudomonadati</taxon>
        <taxon>Campylobacterota</taxon>
        <taxon>Epsilonproteobacteria</taxon>
        <taxon>Campylobacterales</taxon>
        <taxon>Sulfurovaceae</taxon>
        <taxon>Sulfurovum</taxon>
        <taxon>environmental samples</taxon>
    </lineage>
</organism>
<proteinExistence type="predicted"/>
<dbReference type="SUPFAM" id="SSF53254">
    <property type="entry name" value="Phosphoglycerate mutase-like"/>
    <property type="match status" value="1"/>
</dbReference>
<dbReference type="AlphaFoldDB" id="A0A6S6U1M9"/>
<accession>A0A6S6U1M9</accession>
<protein>
    <recommendedName>
        <fullName evidence="2">Phosphoglycerate mutase</fullName>
    </recommendedName>
</protein>
<sequence>MAHYDRAGLHPKSQPSQNLHDIVNGSDFLLTSELSRAIASANFFDKKIDEKNILFNELPIPEIQFPYFKFQAKTWLIVLRLVLFFTNKKNEEIEKGIAYLHKLSNEHKQIVLIGHGGLNYYMQKQLRKEGWKLKGKPSLSNWGVTYLYKA</sequence>
<gene>
    <name evidence="1" type="ORF">HELGO_WM7390</name>
</gene>
<dbReference type="EMBL" id="CACVAU010000084">
    <property type="protein sequence ID" value="CAA6825614.1"/>
    <property type="molecule type" value="Genomic_DNA"/>
</dbReference>
<name>A0A6S6U1M9_9BACT</name>
<reference evidence="1" key="1">
    <citation type="submission" date="2020-01" db="EMBL/GenBank/DDBJ databases">
        <authorList>
            <person name="Meier V. D."/>
            <person name="Meier V D."/>
        </authorList>
    </citation>
    <scope>NUCLEOTIDE SEQUENCE</scope>
    <source>
        <strain evidence="1">HLG_WM_MAG_05</strain>
    </source>
</reference>
<evidence type="ECO:0000313" key="1">
    <source>
        <dbReference type="EMBL" id="CAA6825614.1"/>
    </source>
</evidence>
<evidence type="ECO:0008006" key="2">
    <source>
        <dbReference type="Google" id="ProtNLM"/>
    </source>
</evidence>